<evidence type="ECO:0000256" key="2">
    <source>
        <dbReference type="ARBA" id="ARBA00022801"/>
    </source>
</evidence>
<evidence type="ECO:0000256" key="1">
    <source>
        <dbReference type="ARBA" id="ARBA00022741"/>
    </source>
</evidence>
<evidence type="ECO:0000256" key="4">
    <source>
        <dbReference type="ARBA" id="ARBA00022840"/>
    </source>
</evidence>
<keyword evidence="3" id="KW-0347">Helicase</keyword>
<gene>
    <name evidence="6" type="ORF">OKIOD_LOCUS2678</name>
</gene>
<dbReference type="SUPFAM" id="SSF158702">
    <property type="entry name" value="Sec63 N-terminal domain-like"/>
    <property type="match status" value="1"/>
</dbReference>
<dbReference type="InterPro" id="IPR050474">
    <property type="entry name" value="Hel308_SKI2-like"/>
</dbReference>
<dbReference type="InterPro" id="IPR001650">
    <property type="entry name" value="Helicase_C-like"/>
</dbReference>
<keyword evidence="7" id="KW-1185">Reference proteome</keyword>
<accession>A0ABN7RXN8</accession>
<evidence type="ECO:0000256" key="3">
    <source>
        <dbReference type="ARBA" id="ARBA00022806"/>
    </source>
</evidence>
<evidence type="ECO:0000313" key="7">
    <source>
        <dbReference type="Proteomes" id="UP001158576"/>
    </source>
</evidence>
<dbReference type="Proteomes" id="UP001158576">
    <property type="component" value="Chromosome PAR"/>
</dbReference>
<organism evidence="6 7">
    <name type="scientific">Oikopleura dioica</name>
    <name type="common">Tunicate</name>
    <dbReference type="NCBI Taxonomy" id="34765"/>
    <lineage>
        <taxon>Eukaryota</taxon>
        <taxon>Metazoa</taxon>
        <taxon>Chordata</taxon>
        <taxon>Tunicata</taxon>
        <taxon>Appendicularia</taxon>
        <taxon>Copelata</taxon>
        <taxon>Oikopleuridae</taxon>
        <taxon>Oikopleura</taxon>
    </lineage>
</organism>
<dbReference type="Gene3D" id="1.10.3380.20">
    <property type="match status" value="1"/>
</dbReference>
<keyword evidence="4" id="KW-0067">ATP-binding</keyword>
<dbReference type="SUPFAM" id="SSF52540">
    <property type="entry name" value="P-loop containing nucleoside triphosphate hydrolases"/>
    <property type="match status" value="1"/>
</dbReference>
<dbReference type="PANTHER" id="PTHR47961:SF12">
    <property type="entry name" value="HELICASE POLQ-LIKE"/>
    <property type="match status" value="1"/>
</dbReference>
<name>A0ABN7RXN8_OIKDI</name>
<dbReference type="InterPro" id="IPR048960">
    <property type="entry name" value="POLQ-like_helical"/>
</dbReference>
<dbReference type="Gene3D" id="3.40.50.300">
    <property type="entry name" value="P-loop containing nucleotide triphosphate hydrolases"/>
    <property type="match status" value="1"/>
</dbReference>
<protein>
    <submittedName>
        <fullName evidence="6">Oidioi.mRNA.OKI2018_I69.PAR.g11120.t1.cds</fullName>
    </submittedName>
</protein>
<dbReference type="InterPro" id="IPR027417">
    <property type="entry name" value="P-loop_NTPase"/>
</dbReference>
<dbReference type="EMBL" id="OU015568">
    <property type="protein sequence ID" value="CAG5086137.1"/>
    <property type="molecule type" value="Genomic_DNA"/>
</dbReference>
<reference evidence="6 7" key="1">
    <citation type="submission" date="2021-04" db="EMBL/GenBank/DDBJ databases">
        <authorList>
            <person name="Bliznina A."/>
        </authorList>
    </citation>
    <scope>NUCLEOTIDE SEQUENCE [LARGE SCALE GENOMIC DNA]</scope>
</reference>
<keyword evidence="2" id="KW-0378">Hydrolase</keyword>
<dbReference type="Pfam" id="PF21099">
    <property type="entry name" value="POLQ_helical"/>
    <property type="match status" value="1"/>
</dbReference>
<feature type="domain" description="Helicase C-terminal" evidence="5">
    <location>
        <begin position="68"/>
        <end position="259"/>
    </location>
</feature>
<dbReference type="SMART" id="SM00490">
    <property type="entry name" value="HELICc"/>
    <property type="match status" value="1"/>
</dbReference>
<keyword evidence="1" id="KW-0547">Nucleotide-binding</keyword>
<dbReference type="PROSITE" id="PS51194">
    <property type="entry name" value="HELICASE_CTER"/>
    <property type="match status" value="1"/>
</dbReference>
<proteinExistence type="predicted"/>
<evidence type="ECO:0000259" key="5">
    <source>
        <dbReference type="PROSITE" id="PS51194"/>
    </source>
</evidence>
<dbReference type="PANTHER" id="PTHR47961">
    <property type="entry name" value="DNA POLYMERASE THETA, PUTATIVE (AFU_ORTHOLOGUE AFUA_1G05260)-RELATED"/>
    <property type="match status" value="1"/>
</dbReference>
<evidence type="ECO:0000313" key="6">
    <source>
        <dbReference type="EMBL" id="CAG5086137.1"/>
    </source>
</evidence>
<dbReference type="CDD" id="cd18795">
    <property type="entry name" value="SF2_C_Ski2"/>
    <property type="match status" value="1"/>
</dbReference>
<sequence length="605" mass="68197">MSATLPNLQDIVDFTRAELFTSDFRPIPLTQYLKLSHFVYRVEDDGKQIMTKFDRQIKPHDQKLDPDGLLPLVLEVIPKHSVLIFCSSRRNCQSVMKLLSGQLKMEMVPDDLAEKREKLINDLVEELDTVGGVDPDFINSLRFGIAFHHAGLSGPERTTIEEGFRDGTLCVLCCTSTLAAGVNLPARRVIIRALTQGRSMLPISTYRQMAGRAGRAGFDTIGEAFIIAPPKDRKRCLELVGGVMNPAESKLDILVYEVILSVLQLGLALTRTELLDFFTKFTLVGLQRGENSDFATLIEKTLVHLQELQVIVARDAEKDGVVIEDEIDYLVTPIGRASVGSGIELKYCRNIWKRLDTAMMNLNVKNTLQLISLTISDDVLEQYKYMRIDWDRYYEEMEEVLSSHEKSAMTLICGSKGAEKKDLTKRINTTRLIQMQANIGKMDEDEKETYFIGYLTLILRYIGEGEHPAKVAQKFGIDRGEIQSLFTAVVSECARMSTYCAHIDKKMQFFSALFDKLIIQLSYSSTPELIDLLNIPGVKIGRARQLFSAGYCRVVDVAQASEQEMKSKIDKINARQTKSLISAAKNLLQKLDEARRHQRDGDESS</sequence>
<dbReference type="Pfam" id="PF00271">
    <property type="entry name" value="Helicase_C"/>
    <property type="match status" value="1"/>
</dbReference>